<protein>
    <submittedName>
        <fullName evidence="9">Peroxide-responsive repressor PerR</fullName>
    </submittedName>
</protein>
<dbReference type="SUPFAM" id="SSF46785">
    <property type="entry name" value="Winged helix' DNA-binding domain"/>
    <property type="match status" value="1"/>
</dbReference>
<proteinExistence type="inferred from homology"/>
<dbReference type="InterPro" id="IPR036388">
    <property type="entry name" value="WH-like_DNA-bd_sf"/>
</dbReference>
<keyword evidence="4" id="KW-0805">Transcription regulation</keyword>
<evidence type="ECO:0000256" key="3">
    <source>
        <dbReference type="ARBA" id="ARBA00022833"/>
    </source>
</evidence>
<feature type="binding site" evidence="8">
    <location>
        <position position="101"/>
    </location>
    <ligand>
        <name>Fe cation</name>
        <dbReference type="ChEBI" id="CHEBI:24875"/>
    </ligand>
</feature>
<feature type="binding site" evidence="7">
    <location>
        <position position="145"/>
    </location>
    <ligand>
        <name>Zn(2+)</name>
        <dbReference type="ChEBI" id="CHEBI:29105"/>
    </ligand>
</feature>
<keyword evidence="7" id="KW-0479">Metal-binding</keyword>
<keyword evidence="6" id="KW-0804">Transcription</keyword>
<dbReference type="GO" id="GO:0000976">
    <property type="term" value="F:transcription cis-regulatory region binding"/>
    <property type="evidence" value="ECO:0007669"/>
    <property type="project" value="TreeGrafter"/>
</dbReference>
<accession>A0A517QUS4</accession>
<evidence type="ECO:0000313" key="10">
    <source>
        <dbReference type="Proteomes" id="UP000315724"/>
    </source>
</evidence>
<keyword evidence="10" id="KW-1185">Reference proteome</keyword>
<feature type="binding site" evidence="8">
    <location>
        <position position="122"/>
    </location>
    <ligand>
        <name>Fe cation</name>
        <dbReference type="ChEBI" id="CHEBI:24875"/>
    </ligand>
</feature>
<reference evidence="9 10" key="1">
    <citation type="submission" date="2019-02" db="EMBL/GenBank/DDBJ databases">
        <title>Deep-cultivation of Planctomycetes and their phenomic and genomic characterization uncovers novel biology.</title>
        <authorList>
            <person name="Wiegand S."/>
            <person name="Jogler M."/>
            <person name="Boedeker C."/>
            <person name="Pinto D."/>
            <person name="Vollmers J."/>
            <person name="Rivas-Marin E."/>
            <person name="Kohn T."/>
            <person name="Peeters S.H."/>
            <person name="Heuer A."/>
            <person name="Rast P."/>
            <person name="Oberbeckmann S."/>
            <person name="Bunk B."/>
            <person name="Jeske O."/>
            <person name="Meyerdierks A."/>
            <person name="Storesund J.E."/>
            <person name="Kallscheuer N."/>
            <person name="Luecker S."/>
            <person name="Lage O.M."/>
            <person name="Pohl T."/>
            <person name="Merkel B.J."/>
            <person name="Hornburger P."/>
            <person name="Mueller R.-W."/>
            <person name="Bruemmer F."/>
            <person name="Labrenz M."/>
            <person name="Spormann A.M."/>
            <person name="Op den Camp H."/>
            <person name="Overmann J."/>
            <person name="Amann R."/>
            <person name="Jetten M.S.M."/>
            <person name="Mascher T."/>
            <person name="Medema M.H."/>
            <person name="Devos D.P."/>
            <person name="Kaster A.-K."/>
            <person name="Ovreas L."/>
            <person name="Rohde M."/>
            <person name="Galperin M.Y."/>
            <person name="Jogler C."/>
        </authorList>
    </citation>
    <scope>NUCLEOTIDE SEQUENCE [LARGE SCALE GENOMIC DNA]</scope>
    <source>
        <strain evidence="9 10">Mal48</strain>
    </source>
</reference>
<dbReference type="PANTHER" id="PTHR33202:SF7">
    <property type="entry name" value="FERRIC UPTAKE REGULATION PROTEIN"/>
    <property type="match status" value="1"/>
</dbReference>
<evidence type="ECO:0000256" key="6">
    <source>
        <dbReference type="ARBA" id="ARBA00023163"/>
    </source>
</evidence>
<feature type="binding site" evidence="7">
    <location>
        <position position="110"/>
    </location>
    <ligand>
        <name>Zn(2+)</name>
        <dbReference type="ChEBI" id="CHEBI:29105"/>
    </ligand>
</feature>
<dbReference type="AlphaFoldDB" id="A0A517QUS4"/>
<keyword evidence="2" id="KW-0678">Repressor</keyword>
<dbReference type="Gene3D" id="1.10.10.10">
    <property type="entry name" value="Winged helix-like DNA-binding domain superfamily/Winged helix DNA-binding domain"/>
    <property type="match status" value="1"/>
</dbReference>
<dbReference type="InterPro" id="IPR002481">
    <property type="entry name" value="FUR"/>
</dbReference>
<dbReference type="GO" id="GO:0008270">
    <property type="term" value="F:zinc ion binding"/>
    <property type="evidence" value="ECO:0007669"/>
    <property type="project" value="TreeGrafter"/>
</dbReference>
<sequence>MRNKHSQLSRVEAHSLLKKMGLRKTVARTNLLQCLAEQTSLKSQAEICELLAPHGFDTSTIFRGLTDLIEAGLVVRIDTGDRIWRFELHDRDPDGKLQPTHHPHAICTSCGEVICLQPELLEKLAQLVSGWSLSEFILSGVCPECQNQPEA</sequence>
<comment type="cofactor">
    <cofactor evidence="8">
        <name>Mn(2+)</name>
        <dbReference type="ChEBI" id="CHEBI:29035"/>
    </cofactor>
    <cofactor evidence="8">
        <name>Fe(2+)</name>
        <dbReference type="ChEBI" id="CHEBI:29033"/>
    </cofactor>
    <text evidence="8">Binds 1 Mn(2+) or Fe(2+) ion per subunit.</text>
</comment>
<dbReference type="Proteomes" id="UP000315724">
    <property type="component" value="Chromosome"/>
</dbReference>
<feature type="binding site" evidence="7">
    <location>
        <position position="107"/>
    </location>
    <ligand>
        <name>Zn(2+)</name>
        <dbReference type="ChEBI" id="CHEBI:29105"/>
    </ligand>
</feature>
<keyword evidence="8" id="KW-0408">Iron</keyword>
<gene>
    <name evidence="9" type="primary">perR</name>
    <name evidence="9" type="ORF">Mal48_46630</name>
</gene>
<dbReference type="GO" id="GO:0045892">
    <property type="term" value="P:negative regulation of DNA-templated transcription"/>
    <property type="evidence" value="ECO:0007669"/>
    <property type="project" value="TreeGrafter"/>
</dbReference>
<dbReference type="InterPro" id="IPR036390">
    <property type="entry name" value="WH_DNA-bd_sf"/>
</dbReference>
<evidence type="ECO:0000313" key="9">
    <source>
        <dbReference type="EMBL" id="QDT35386.1"/>
    </source>
</evidence>
<dbReference type="GO" id="GO:0003700">
    <property type="term" value="F:DNA-binding transcription factor activity"/>
    <property type="evidence" value="ECO:0007669"/>
    <property type="project" value="InterPro"/>
</dbReference>
<evidence type="ECO:0000256" key="7">
    <source>
        <dbReference type="PIRSR" id="PIRSR602481-1"/>
    </source>
</evidence>
<keyword evidence="3 7" id="KW-0862">Zinc</keyword>
<dbReference type="KEGG" id="tpol:Mal48_46630"/>
<dbReference type="InterPro" id="IPR043135">
    <property type="entry name" value="Fur_C"/>
</dbReference>
<dbReference type="GO" id="GO:1900376">
    <property type="term" value="P:regulation of secondary metabolite biosynthetic process"/>
    <property type="evidence" value="ECO:0007669"/>
    <property type="project" value="TreeGrafter"/>
</dbReference>
<dbReference type="PANTHER" id="PTHR33202">
    <property type="entry name" value="ZINC UPTAKE REGULATION PROTEIN"/>
    <property type="match status" value="1"/>
</dbReference>
<comment type="similarity">
    <text evidence="1">Belongs to the Fur family.</text>
</comment>
<feature type="binding site" evidence="7">
    <location>
        <position position="142"/>
    </location>
    <ligand>
        <name>Zn(2+)</name>
        <dbReference type="ChEBI" id="CHEBI:29105"/>
    </ligand>
</feature>
<evidence type="ECO:0000256" key="4">
    <source>
        <dbReference type="ARBA" id="ARBA00023015"/>
    </source>
</evidence>
<dbReference type="Pfam" id="PF01475">
    <property type="entry name" value="FUR"/>
    <property type="match status" value="1"/>
</dbReference>
<evidence type="ECO:0000256" key="8">
    <source>
        <dbReference type="PIRSR" id="PIRSR602481-2"/>
    </source>
</evidence>
<keyword evidence="5" id="KW-0238">DNA-binding</keyword>
<dbReference type="EMBL" id="CP036267">
    <property type="protein sequence ID" value="QDT35386.1"/>
    <property type="molecule type" value="Genomic_DNA"/>
</dbReference>
<evidence type="ECO:0000256" key="2">
    <source>
        <dbReference type="ARBA" id="ARBA00022491"/>
    </source>
</evidence>
<organism evidence="9 10">
    <name type="scientific">Thalassoglobus polymorphus</name>
    <dbReference type="NCBI Taxonomy" id="2527994"/>
    <lineage>
        <taxon>Bacteria</taxon>
        <taxon>Pseudomonadati</taxon>
        <taxon>Planctomycetota</taxon>
        <taxon>Planctomycetia</taxon>
        <taxon>Planctomycetales</taxon>
        <taxon>Planctomycetaceae</taxon>
        <taxon>Thalassoglobus</taxon>
    </lineage>
</organism>
<name>A0A517QUS4_9PLAN</name>
<comment type="cofactor">
    <cofactor evidence="7">
        <name>Zn(2+)</name>
        <dbReference type="ChEBI" id="CHEBI:29105"/>
    </cofactor>
    <text evidence="7">Binds 1 zinc ion per subunit.</text>
</comment>
<dbReference type="Gene3D" id="3.30.1490.190">
    <property type="match status" value="1"/>
</dbReference>
<dbReference type="RefSeq" id="WP_197441903.1">
    <property type="nucleotide sequence ID" value="NZ_CP036267.1"/>
</dbReference>
<evidence type="ECO:0000256" key="5">
    <source>
        <dbReference type="ARBA" id="ARBA00023125"/>
    </source>
</evidence>
<evidence type="ECO:0000256" key="1">
    <source>
        <dbReference type="ARBA" id="ARBA00007957"/>
    </source>
</evidence>